<dbReference type="Proteomes" id="UP001199469">
    <property type="component" value="Unassembled WGS sequence"/>
</dbReference>
<evidence type="ECO:0000313" key="2">
    <source>
        <dbReference type="Proteomes" id="UP001199469"/>
    </source>
</evidence>
<proteinExistence type="predicted"/>
<evidence type="ECO:0000313" key="1">
    <source>
        <dbReference type="EMBL" id="MCD2195880.1"/>
    </source>
</evidence>
<name>A0ABS8PC74_9PSEU</name>
<sequence>MLPFDAPEPDSDPGVAVPDTLSNWLREHDVAELAGFARAARRADGSFARHLREHG</sequence>
<keyword evidence="2" id="KW-1185">Reference proteome</keyword>
<dbReference type="RefSeq" id="WP_230737631.1">
    <property type="nucleotide sequence ID" value="NZ_JAJNDB010000005.1"/>
</dbReference>
<comment type="caution">
    <text evidence="1">The sequence shown here is derived from an EMBL/GenBank/DDBJ whole genome shotgun (WGS) entry which is preliminary data.</text>
</comment>
<accession>A0ABS8PC74</accession>
<gene>
    <name evidence="1" type="ORF">LQ327_21140</name>
</gene>
<dbReference type="EMBL" id="JAJNDB010000005">
    <property type="protein sequence ID" value="MCD2195880.1"/>
    <property type="molecule type" value="Genomic_DNA"/>
</dbReference>
<protein>
    <submittedName>
        <fullName evidence="1">Uncharacterized protein</fullName>
    </submittedName>
</protein>
<organism evidence="1 2">
    <name type="scientific">Actinomycetospora endophytica</name>
    <dbReference type="NCBI Taxonomy" id="2291215"/>
    <lineage>
        <taxon>Bacteria</taxon>
        <taxon>Bacillati</taxon>
        <taxon>Actinomycetota</taxon>
        <taxon>Actinomycetes</taxon>
        <taxon>Pseudonocardiales</taxon>
        <taxon>Pseudonocardiaceae</taxon>
        <taxon>Actinomycetospora</taxon>
    </lineage>
</organism>
<reference evidence="1 2" key="1">
    <citation type="submission" date="2021-11" db="EMBL/GenBank/DDBJ databases">
        <title>Draft genome sequence of Actinomycetospora sp. SF1 isolated from the rhizosphere soil.</title>
        <authorList>
            <person name="Duangmal K."/>
            <person name="Chantavorakit T."/>
        </authorList>
    </citation>
    <scope>NUCLEOTIDE SEQUENCE [LARGE SCALE GENOMIC DNA]</scope>
    <source>
        <strain evidence="1 2">TBRC 5722</strain>
    </source>
</reference>